<gene>
    <name evidence="3" type="ORF">D9611_013629</name>
</gene>
<dbReference type="Gene3D" id="3.40.50.1000">
    <property type="entry name" value="HAD superfamily/HAD-like"/>
    <property type="match status" value="1"/>
</dbReference>
<dbReference type="AlphaFoldDB" id="A0A8H5ERL7"/>
<dbReference type="OrthoDB" id="2363873at2759"/>
<keyword evidence="2" id="KW-0378">Hydrolase</keyword>
<evidence type="ECO:0008006" key="5">
    <source>
        <dbReference type="Google" id="ProtNLM"/>
    </source>
</evidence>
<dbReference type="EMBL" id="JAACJK010000231">
    <property type="protein sequence ID" value="KAF5309794.1"/>
    <property type="molecule type" value="Genomic_DNA"/>
</dbReference>
<protein>
    <recommendedName>
        <fullName evidence="5">Haloacid dehalogenase</fullName>
    </recommendedName>
</protein>
<dbReference type="SUPFAM" id="SSF56784">
    <property type="entry name" value="HAD-like"/>
    <property type="match status" value="1"/>
</dbReference>
<evidence type="ECO:0000256" key="1">
    <source>
        <dbReference type="ARBA" id="ARBA00008106"/>
    </source>
</evidence>
<evidence type="ECO:0000313" key="4">
    <source>
        <dbReference type="Proteomes" id="UP000541558"/>
    </source>
</evidence>
<organism evidence="3 4">
    <name type="scientific">Ephemerocybe angulata</name>
    <dbReference type="NCBI Taxonomy" id="980116"/>
    <lineage>
        <taxon>Eukaryota</taxon>
        <taxon>Fungi</taxon>
        <taxon>Dikarya</taxon>
        <taxon>Basidiomycota</taxon>
        <taxon>Agaricomycotina</taxon>
        <taxon>Agaricomycetes</taxon>
        <taxon>Agaricomycetidae</taxon>
        <taxon>Agaricales</taxon>
        <taxon>Agaricineae</taxon>
        <taxon>Psathyrellaceae</taxon>
        <taxon>Ephemerocybe</taxon>
    </lineage>
</organism>
<dbReference type="InterPro" id="IPR006439">
    <property type="entry name" value="HAD-SF_hydro_IA"/>
</dbReference>
<dbReference type="Gene3D" id="1.10.150.240">
    <property type="entry name" value="Putative phosphatase, domain 2"/>
    <property type="match status" value="1"/>
</dbReference>
<dbReference type="InterPro" id="IPR023214">
    <property type="entry name" value="HAD_sf"/>
</dbReference>
<dbReference type="SFLD" id="SFLDS00003">
    <property type="entry name" value="Haloacid_Dehalogenase"/>
    <property type="match status" value="1"/>
</dbReference>
<accession>A0A8H5ERL7</accession>
<dbReference type="SFLD" id="SFLDG01129">
    <property type="entry name" value="C1.5:_HAD__Beta-PGM__Phosphata"/>
    <property type="match status" value="1"/>
</dbReference>
<comment type="similarity">
    <text evidence="1">Belongs to the HAD-like hydrolase superfamily. S-2-haloalkanoic acid dehalogenase family.</text>
</comment>
<dbReference type="Pfam" id="PF00702">
    <property type="entry name" value="Hydrolase"/>
    <property type="match status" value="1"/>
</dbReference>
<dbReference type="NCBIfam" id="TIGR01493">
    <property type="entry name" value="HAD-SF-IA-v2"/>
    <property type="match status" value="1"/>
</dbReference>
<dbReference type="InterPro" id="IPR023198">
    <property type="entry name" value="PGP-like_dom2"/>
</dbReference>
<proteinExistence type="inferred from homology"/>
<dbReference type="InterPro" id="IPR036412">
    <property type="entry name" value="HAD-like_sf"/>
</dbReference>
<sequence>MENVKALLFDVFGTVVDWRTSVEAELKALGAKHGVDADWAKFAQEWRDKYFSGTKRVAVEGAAFTSVDAMHRQILDQMLASPEWSSIAPLWSEEELQNLNLVWHRLGGWPDSSEGLRALKKNYIIATLSNGNVKLLVDMAKYADLPWDAVFSGEMFQSYKPDPKTYLGVIKYLSLQPHEVAMVAAHIFDIRAASKLGMPTVYVLRPQEEADPHPEAIKTKAEGGDADLIVSSFLELAEVLNRGKGDH</sequence>
<dbReference type="NCBIfam" id="TIGR01428">
    <property type="entry name" value="HAD_type_II"/>
    <property type="match status" value="1"/>
</dbReference>
<reference evidence="3 4" key="1">
    <citation type="journal article" date="2020" name="ISME J.">
        <title>Uncovering the hidden diversity of litter-decomposition mechanisms in mushroom-forming fungi.</title>
        <authorList>
            <person name="Floudas D."/>
            <person name="Bentzer J."/>
            <person name="Ahren D."/>
            <person name="Johansson T."/>
            <person name="Persson P."/>
            <person name="Tunlid A."/>
        </authorList>
    </citation>
    <scope>NUCLEOTIDE SEQUENCE [LARGE SCALE GENOMIC DNA]</scope>
    <source>
        <strain evidence="3 4">CBS 175.51</strain>
    </source>
</reference>
<dbReference type="PRINTS" id="PR00413">
    <property type="entry name" value="HADHALOGNASE"/>
</dbReference>
<evidence type="ECO:0000256" key="2">
    <source>
        <dbReference type="ARBA" id="ARBA00022801"/>
    </source>
</evidence>
<dbReference type="InterPro" id="IPR051540">
    <property type="entry name" value="S-2-haloacid_dehalogenase"/>
</dbReference>
<name>A0A8H5ERL7_9AGAR</name>
<keyword evidence="4" id="KW-1185">Reference proteome</keyword>
<dbReference type="GO" id="GO:0016791">
    <property type="term" value="F:phosphatase activity"/>
    <property type="evidence" value="ECO:0007669"/>
    <property type="project" value="UniProtKB-ARBA"/>
</dbReference>
<evidence type="ECO:0000313" key="3">
    <source>
        <dbReference type="EMBL" id="KAF5309794.1"/>
    </source>
</evidence>
<dbReference type="Proteomes" id="UP000541558">
    <property type="component" value="Unassembled WGS sequence"/>
</dbReference>
<dbReference type="GO" id="GO:0019120">
    <property type="term" value="F:hydrolase activity, acting on acid halide bonds, in C-halide compounds"/>
    <property type="evidence" value="ECO:0007669"/>
    <property type="project" value="InterPro"/>
</dbReference>
<comment type="caution">
    <text evidence="3">The sequence shown here is derived from an EMBL/GenBank/DDBJ whole genome shotgun (WGS) entry which is preliminary data.</text>
</comment>
<dbReference type="PANTHER" id="PTHR43316:SF3">
    <property type="entry name" value="HALOACID DEHALOGENASE, TYPE II (AFU_ORTHOLOGUE AFUA_2G07750)-RELATED"/>
    <property type="match status" value="1"/>
</dbReference>
<dbReference type="InterPro" id="IPR006328">
    <property type="entry name" value="2-HAD"/>
</dbReference>
<dbReference type="PANTHER" id="PTHR43316">
    <property type="entry name" value="HYDROLASE, HALOACID DELAHOGENASE-RELATED"/>
    <property type="match status" value="1"/>
</dbReference>